<dbReference type="Proteomes" id="UP000001396">
    <property type="component" value="Unassembled WGS sequence"/>
</dbReference>
<dbReference type="EMBL" id="ADBJ01000025">
    <property type="protein sequence ID" value="EFA81803.1"/>
    <property type="molecule type" value="Genomic_DNA"/>
</dbReference>
<evidence type="ECO:0000256" key="1">
    <source>
        <dbReference type="SAM" id="Coils"/>
    </source>
</evidence>
<sequence>MAIQRVNPHQLMIPLQSLNPHPTVMPPQRKETDLQRLTLSTKMTYHVYVSSSDWDLLKQIFNLEYSLLENNSSFQFEINKQVPIRSNDSPYKCYSNQFNIDPCWISRCLMIPKSKSFFKCVKRSGDQIDSFKLTKLRDRLIESLATSQRQQKTNMHQQLSKILEPTTSQENPLLQNNTNTLHNITTCIPNKNISQEVILSSTQLSTFQNNYQINIINNSITIVNNNVNLVNELQAKLNHMEAELEHTNAELEHTKAELDHAKAKLKDTETELDHTKAKLKDTETKLYHTKAELDHTKDVLKDTETKLDHTKAELDHTKTELDHTKAKLDHTKAKLDHTKAKLDHTKAVLKDTETITINYYEYRTTLFKKVRAI</sequence>
<dbReference type="GeneID" id="31361282"/>
<dbReference type="RefSeq" id="XP_020433920.1">
    <property type="nucleotide sequence ID" value="XM_020576671.1"/>
</dbReference>
<evidence type="ECO:0000313" key="3">
    <source>
        <dbReference type="Proteomes" id="UP000001396"/>
    </source>
</evidence>
<feature type="coiled-coil region" evidence="1">
    <location>
        <begin position="223"/>
        <end position="327"/>
    </location>
</feature>
<dbReference type="InParanoid" id="D3BB66"/>
<organism evidence="2 3">
    <name type="scientific">Heterostelium pallidum (strain ATCC 26659 / Pp 5 / PN500)</name>
    <name type="common">Cellular slime mold</name>
    <name type="synonym">Polysphondylium pallidum</name>
    <dbReference type="NCBI Taxonomy" id="670386"/>
    <lineage>
        <taxon>Eukaryota</taxon>
        <taxon>Amoebozoa</taxon>
        <taxon>Evosea</taxon>
        <taxon>Eumycetozoa</taxon>
        <taxon>Dictyostelia</taxon>
        <taxon>Acytosteliales</taxon>
        <taxon>Acytosteliaceae</taxon>
        <taxon>Heterostelium</taxon>
    </lineage>
</organism>
<dbReference type="Gene3D" id="1.10.287.1490">
    <property type="match status" value="1"/>
</dbReference>
<gene>
    <name evidence="2" type="ORF">PPL_05798</name>
</gene>
<comment type="caution">
    <text evidence="2">The sequence shown here is derived from an EMBL/GenBank/DDBJ whole genome shotgun (WGS) entry which is preliminary data.</text>
</comment>
<name>D3BB66_HETP5</name>
<reference evidence="2 3" key="1">
    <citation type="journal article" date="2011" name="Genome Res.">
        <title>Phylogeny-wide analysis of social amoeba genomes highlights ancient origins for complex intercellular communication.</title>
        <authorList>
            <person name="Heidel A.J."/>
            <person name="Lawal H.M."/>
            <person name="Felder M."/>
            <person name="Schilde C."/>
            <person name="Helps N.R."/>
            <person name="Tunggal B."/>
            <person name="Rivero F."/>
            <person name="John U."/>
            <person name="Schleicher M."/>
            <person name="Eichinger L."/>
            <person name="Platzer M."/>
            <person name="Noegel A.A."/>
            <person name="Schaap P."/>
            <person name="Gloeckner G."/>
        </authorList>
    </citation>
    <scope>NUCLEOTIDE SEQUENCE [LARGE SCALE GENOMIC DNA]</scope>
    <source>
        <strain evidence="3">ATCC 26659 / Pp 5 / PN500</strain>
    </source>
</reference>
<accession>D3BB66</accession>
<evidence type="ECO:0000313" key="2">
    <source>
        <dbReference type="EMBL" id="EFA81803.1"/>
    </source>
</evidence>
<keyword evidence="1" id="KW-0175">Coiled coil</keyword>
<protein>
    <submittedName>
        <fullName evidence="2">Uncharacterized protein</fullName>
    </submittedName>
</protein>
<keyword evidence="3" id="KW-1185">Reference proteome</keyword>
<proteinExistence type="predicted"/>
<dbReference type="SUPFAM" id="SSF57997">
    <property type="entry name" value="Tropomyosin"/>
    <property type="match status" value="1"/>
</dbReference>
<dbReference type="AlphaFoldDB" id="D3BB66"/>